<comment type="caution">
    <text evidence="1">The sequence shown here is derived from an EMBL/GenBank/DDBJ whole genome shotgun (WGS) entry which is preliminary data.</text>
</comment>
<protein>
    <submittedName>
        <fullName evidence="1">Uncharacterized protein</fullName>
    </submittedName>
</protein>
<accession>A0A1F6ASJ1</accession>
<name>A0A1F6ASJ1_9BACT</name>
<evidence type="ECO:0000313" key="1">
    <source>
        <dbReference type="EMBL" id="OGG27628.1"/>
    </source>
</evidence>
<proteinExistence type="predicted"/>
<dbReference type="Proteomes" id="UP000178305">
    <property type="component" value="Unassembled WGS sequence"/>
</dbReference>
<dbReference type="AlphaFoldDB" id="A0A1F6ASJ1"/>
<reference evidence="1 2" key="1">
    <citation type="journal article" date="2016" name="Nat. Commun.">
        <title>Thousands of microbial genomes shed light on interconnected biogeochemical processes in an aquifer system.</title>
        <authorList>
            <person name="Anantharaman K."/>
            <person name="Brown C.T."/>
            <person name="Hug L.A."/>
            <person name="Sharon I."/>
            <person name="Castelle C.J."/>
            <person name="Probst A.J."/>
            <person name="Thomas B.C."/>
            <person name="Singh A."/>
            <person name="Wilkins M.J."/>
            <person name="Karaoz U."/>
            <person name="Brodie E.L."/>
            <person name="Williams K.H."/>
            <person name="Hubbard S.S."/>
            <person name="Banfield J.F."/>
        </authorList>
    </citation>
    <scope>NUCLEOTIDE SEQUENCE [LARGE SCALE GENOMIC DNA]</scope>
</reference>
<sequence>MKNCHNYVYKSNIIYAYRYRICRILPLTRDPISDILKESKKTLYMKNNIDNFRSNKVDKNQFD</sequence>
<evidence type="ECO:0000313" key="2">
    <source>
        <dbReference type="Proteomes" id="UP000178305"/>
    </source>
</evidence>
<gene>
    <name evidence="1" type="ORF">A3A64_04545</name>
</gene>
<organism evidence="1 2">
    <name type="scientific">Candidatus Gottesmanbacteria bacterium RIFCSPLOWO2_01_FULL_48_11</name>
    <dbReference type="NCBI Taxonomy" id="1798395"/>
    <lineage>
        <taxon>Bacteria</taxon>
        <taxon>Candidatus Gottesmaniibacteriota</taxon>
    </lineage>
</organism>
<dbReference type="EMBL" id="MFJY01000041">
    <property type="protein sequence ID" value="OGG27628.1"/>
    <property type="molecule type" value="Genomic_DNA"/>
</dbReference>